<keyword evidence="2" id="KW-1185">Reference proteome</keyword>
<organism evidence="1 2">
    <name type="scientific">Mesorhizobium argentiipisi</name>
    <dbReference type="NCBI Taxonomy" id="3015175"/>
    <lineage>
        <taxon>Bacteria</taxon>
        <taxon>Pseudomonadati</taxon>
        <taxon>Pseudomonadota</taxon>
        <taxon>Alphaproteobacteria</taxon>
        <taxon>Hyphomicrobiales</taxon>
        <taxon>Phyllobacteriaceae</taxon>
        <taxon>Mesorhizobium</taxon>
    </lineage>
</organism>
<proteinExistence type="predicted"/>
<accession>A0ABU8K5L5</accession>
<dbReference type="EMBL" id="JAPYKO010000001">
    <property type="protein sequence ID" value="MEI9400937.1"/>
    <property type="molecule type" value="Genomic_DNA"/>
</dbReference>
<evidence type="ECO:0000313" key="1">
    <source>
        <dbReference type="EMBL" id="MEI9400937.1"/>
    </source>
</evidence>
<name>A0ABU8K5L5_9HYPH</name>
<evidence type="ECO:0000313" key="2">
    <source>
        <dbReference type="Proteomes" id="UP001366503"/>
    </source>
</evidence>
<protein>
    <submittedName>
        <fullName evidence="1">Uncharacterized protein</fullName>
    </submittedName>
</protein>
<comment type="caution">
    <text evidence="1">The sequence shown here is derived from an EMBL/GenBank/DDBJ whole genome shotgun (WGS) entry which is preliminary data.</text>
</comment>
<dbReference type="RefSeq" id="WP_337091228.1">
    <property type="nucleotide sequence ID" value="NZ_JAPYKO010000001.1"/>
</dbReference>
<reference evidence="1 2" key="1">
    <citation type="submission" date="2022-12" db="EMBL/GenBank/DDBJ databases">
        <authorList>
            <person name="Muema E."/>
        </authorList>
    </citation>
    <scope>NUCLEOTIDE SEQUENCE [LARGE SCALE GENOMIC DNA]</scope>
    <source>
        <strain evidence="2">1330</strain>
    </source>
</reference>
<dbReference type="Proteomes" id="UP001366503">
    <property type="component" value="Unassembled WGS sequence"/>
</dbReference>
<sequence>MFIDIDSEEFERKYLIQRLSTLDAAVDGAKSVKALAAVLAPYYVIGKVADGDSEAEQEESFVIVPWTRFSRQMPALECNYRLIQQLTLHYEVDLYNVYVHGDLEWWKNIPKNIVDAPHISLLEASKVPASLAKSAGIVKYVGNLSKIIKRLIKELNEKHERKRKLLSNSLRK</sequence>
<gene>
    <name evidence="1" type="ORF">O7A05_01830</name>
</gene>